<feature type="region of interest" description="Disordered" evidence="13">
    <location>
        <begin position="1"/>
        <end position="22"/>
    </location>
</feature>
<evidence type="ECO:0000256" key="6">
    <source>
        <dbReference type="ARBA" id="ARBA00022737"/>
    </source>
</evidence>
<dbReference type="Pfam" id="PF01477">
    <property type="entry name" value="PLAT"/>
    <property type="match status" value="1"/>
</dbReference>
<feature type="compositionally biased region" description="Basic and acidic residues" evidence="13">
    <location>
        <begin position="2008"/>
        <end position="2023"/>
    </location>
</feature>
<dbReference type="InterPro" id="IPR000601">
    <property type="entry name" value="PKD_dom"/>
</dbReference>
<comment type="similarity">
    <text evidence="3">Belongs to the polycystin family.</text>
</comment>
<evidence type="ECO:0000256" key="2">
    <source>
        <dbReference type="ARBA" id="ARBA00004651"/>
    </source>
</evidence>
<evidence type="ECO:0008006" key="21">
    <source>
        <dbReference type="Google" id="ProtNLM"/>
    </source>
</evidence>
<dbReference type="InterPro" id="IPR036392">
    <property type="entry name" value="PLAT/LH2_dom_sf"/>
</dbReference>
<feature type="transmembrane region" description="Helical" evidence="14">
    <location>
        <begin position="2193"/>
        <end position="2219"/>
    </location>
</feature>
<keyword evidence="7 14" id="KW-1133">Transmembrane helix</keyword>
<evidence type="ECO:0000259" key="17">
    <source>
        <dbReference type="PROSITE" id="PS50221"/>
    </source>
</evidence>
<accession>A0AAQ4P3R6</accession>
<dbReference type="SMART" id="SM00308">
    <property type="entry name" value="LH2"/>
    <property type="match status" value="1"/>
</dbReference>
<feature type="domain" description="PKD" evidence="15">
    <location>
        <begin position="524"/>
        <end position="576"/>
    </location>
</feature>
<dbReference type="Ensembl" id="ENSGACT00000084039.1">
    <property type="protein sequence ID" value="ENSGACP00000032281.1"/>
    <property type="gene ID" value="ENSGACG00000031533.1"/>
</dbReference>
<evidence type="ECO:0000256" key="7">
    <source>
        <dbReference type="ARBA" id="ARBA00022989"/>
    </source>
</evidence>
<feature type="transmembrane region" description="Helical" evidence="14">
    <location>
        <begin position="1972"/>
        <end position="1993"/>
    </location>
</feature>
<evidence type="ECO:0000256" key="13">
    <source>
        <dbReference type="SAM" id="MobiDB-lite"/>
    </source>
</evidence>
<evidence type="ECO:0000256" key="10">
    <source>
        <dbReference type="ARBA" id="ARBA00023157"/>
    </source>
</evidence>
<feature type="domain" description="PKD" evidence="15">
    <location>
        <begin position="441"/>
        <end position="480"/>
    </location>
</feature>
<dbReference type="PROSITE" id="PS50095">
    <property type="entry name" value="PLAT"/>
    <property type="match status" value="1"/>
</dbReference>
<dbReference type="InterPro" id="IPR001024">
    <property type="entry name" value="PLAT/LH2_dom"/>
</dbReference>
<dbReference type="PROSITE" id="PS50093">
    <property type="entry name" value="PKD"/>
    <property type="match status" value="2"/>
</dbReference>
<feature type="transmembrane region" description="Helical" evidence="14">
    <location>
        <begin position="2693"/>
        <end position="2718"/>
    </location>
</feature>
<reference evidence="19" key="2">
    <citation type="submission" date="2025-08" db="UniProtKB">
        <authorList>
            <consortium name="Ensembl"/>
        </authorList>
    </citation>
    <scope>IDENTIFICATION</scope>
</reference>
<evidence type="ECO:0000256" key="5">
    <source>
        <dbReference type="ARBA" id="ARBA00022692"/>
    </source>
</evidence>
<evidence type="ECO:0000256" key="12">
    <source>
        <dbReference type="PROSITE-ProRule" id="PRU00152"/>
    </source>
</evidence>
<feature type="transmembrane region" description="Helical" evidence="14">
    <location>
        <begin position="2634"/>
        <end position="2657"/>
    </location>
</feature>
<feature type="region of interest" description="Disordered" evidence="13">
    <location>
        <begin position="2876"/>
        <end position="2897"/>
    </location>
</feature>
<feature type="region of interest" description="Disordered" evidence="13">
    <location>
        <begin position="2792"/>
        <end position="2829"/>
    </location>
</feature>
<reference evidence="19" key="3">
    <citation type="submission" date="2025-09" db="UniProtKB">
        <authorList>
            <consortium name="Ensembl"/>
        </authorList>
    </citation>
    <scope>IDENTIFICATION</scope>
</reference>
<feature type="compositionally biased region" description="Polar residues" evidence="13">
    <location>
        <begin position="2885"/>
        <end position="2896"/>
    </location>
</feature>
<dbReference type="PANTHER" id="PTHR46730:SF4">
    <property type="entry name" value="POLYCYSTIC KIDNEY DISEASE PROTEIN 1-LIKE 1"/>
    <property type="match status" value="1"/>
</dbReference>
<dbReference type="Proteomes" id="UP000007635">
    <property type="component" value="Chromosome XXI"/>
</dbReference>
<feature type="region of interest" description="Disordered" evidence="13">
    <location>
        <begin position="1371"/>
        <end position="1393"/>
    </location>
</feature>
<evidence type="ECO:0000256" key="3">
    <source>
        <dbReference type="ARBA" id="ARBA00007200"/>
    </source>
</evidence>
<comment type="subcellular location">
    <subcellularLocation>
        <location evidence="2">Cell membrane</location>
        <topology evidence="2">Multi-pass membrane protein</topology>
    </subcellularLocation>
    <subcellularLocation>
        <location evidence="1">Cell projection</location>
        <location evidence="1">Cilium</location>
    </subcellularLocation>
</comment>
<feature type="region of interest" description="Disordered" evidence="13">
    <location>
        <begin position="973"/>
        <end position="1028"/>
    </location>
</feature>
<feature type="transmembrane region" description="Helical" evidence="14">
    <location>
        <begin position="2502"/>
        <end position="2523"/>
    </location>
</feature>
<keyword evidence="5 14" id="KW-0812">Transmembrane</keyword>
<dbReference type="Gene3D" id="2.60.40.10">
    <property type="entry name" value="Immunoglobulins"/>
    <property type="match status" value="1"/>
</dbReference>
<dbReference type="PROSITE" id="PS50221">
    <property type="entry name" value="GAIN_B"/>
    <property type="match status" value="1"/>
</dbReference>
<evidence type="ECO:0000259" key="15">
    <source>
        <dbReference type="PROSITE" id="PS50093"/>
    </source>
</evidence>
<feature type="transmembrane region" description="Helical" evidence="14">
    <location>
        <begin position="2557"/>
        <end position="2574"/>
    </location>
</feature>
<dbReference type="PROSITE" id="PS51111">
    <property type="entry name" value="REJ"/>
    <property type="match status" value="1"/>
</dbReference>
<dbReference type="Pfam" id="PF00801">
    <property type="entry name" value="PKD"/>
    <property type="match status" value="2"/>
</dbReference>
<dbReference type="Pfam" id="PF20519">
    <property type="entry name" value="Polycystin_dom"/>
    <property type="match status" value="1"/>
</dbReference>
<evidence type="ECO:0000259" key="16">
    <source>
        <dbReference type="PROSITE" id="PS50095"/>
    </source>
</evidence>
<sequence>MEVSGNLAGRPKQPTGIPGLGEQDLSYVTVEFRETTSTGQRSRPVNVLHDGSFVVSSDWILPTPGKYQLNVSVSNPLSTASSTLHLSVLQPSPDGMVVSVPHGPLGVSPRSPRGSNRETVEEAYLGDPVTLQAHMADGVAEEFFRWITRDKKEEDKKVVKAACNPTSDCSISTVTNESCLRAPLLYTSDPTSVPLSHLLPQAFVVDEITRALISSWTWKSAVSTHTEVHLRVVGPVSRTRSRVLWTFSLDNNAGISRTTEDWSVNVSLTAAGRYNVTAKALDPIGRASLCTHILLQDPVGELLLNVPSVVTAHQRHPVSFSVTAGSNVTVSLLVNTTLLHRNSSYAAGEETTVVSLFDQAGTVVVELRAENRVSSQNRSVKVRVEGNRKLSPEVMVNPTWRPPCSQSPVHNLDDKVWIYAEKQAYPTNTDITFVAMAKVPEPVEFLWHFGNSRSKRTASRTVTERYHKPGRYAVVVVMSSGRTSITSDVFPLVVQRAVRLNRLVLRASVLQNQTVTMSCRLNVGTDVTFLWSFGDGSSRLGRSTEQHVFHRTGEFRVEVTVSNLVSSASLSGHVFVVDRHCQPPPVKNMGPLKLQVRRHEVVHLGVTFETELDCDLSGGLNYTWTLFDSAGRVFPLPHVGTHRRSLILPSHLLHYDTYTAMARVQVGGSVVYSNYSVRVQVIPSPPVAFVRGGTNVFINNRNDTVVTLDGQRSYDPDFPVNPVSFSWTCKPVSSITSSCFHHDVPTSSPVLAFPASFLKDTFHQFQFSFTVHSGERSASSETFLTLTPNAIGKVSVSCPQCQGEQVNWHESFSVGASCEGCSVSPKDIQYTWSLFLVNASSKPVIQVPFCYTVDLSAPSSIVEGSAISPLTPGTSTHYPPAPDLIEAEPSPVSYLVDVNTQGSGEEPFYHLLGEYDPPRPLYSSTEYPQLTFDNSGARYADHFRQAGVISEFPIESDSSADWEFSFPVLESGDMGGQQDSDYDVPLMSAEEGNPGASAGRPTGMDGESFSPGDESFHDPASHEDEGNNLIHSRPSVAIRESVLLDLPRDEVDRGLFESYTYTGISSPWLSFRPYSLSPGSRYMLAITAKSRDSFLGRTQLFLKTNPAPKGVTCQVQPVRGRELYTHFSIFCTSGKEDSVYEYSVRVGGGPPRTLYEGRDFQYYFSLPSGDPNDDHKVTISTEIKSSMDGAASEPCPVTVQVQPSFFRDAPNSSHSDPDLELSESGLRNLSALVRLGNGAEIRNYVSLLSRILNRLSLDAKANAHAQRRTRNMLIGTMCELESSGQASLVDNICILKNLLEVTSQVTLASARRVTVHTRLISEQFSSAPAWCSQTTLNTLVALLSHCLQAALITDDFGPEMSASADITQALGSDQHDEMQDSRSGSHMERGSPISTKKALQLVADILQTASDLMLKYILTHEAHEHRVSTGLIALYAASLNQTSAVLSSGSTAFHLPDSLVQRVFVHGSRDAGSGARRPCVLGVLTELSHSPYAQTRSAGKQPSGPVVDLSLYKCSTKRKIPVRPLIQPMIITLGGPPRIKSAVPEYVLLRSRVNYHSFNITQEHLDQAIQLSVVFTPPLNKVFPIMLLFRMFERPTPSVHHLHRIHHWERNTTRFTLPPSYLSTAGIGHLALLNANFGKTPRHEHLSEQVSYGVTVDSSLCLSWDGHQGAWTPDDCRTQQADMAAAVNCSCHQLRPLTVLRQPIASSHDTTDLDPFLSVSRDLTVLGVLVLCLCLYIPGLVACQRADVGSEVNRRAHFLSDNSPCDPYLYAVTIHTGPRSTARMSAKVYIVLHGKNGVSQTRELQVPGCNLFRRNSQDTFILSAADSLGPVWGVHIWHDNSGPSPNWYLKQVEVSQVRSGHVEGRAWLFVGQCWLAVNKDDGRVDKMLRVCTHGMSFSKMLRLKLSDYLADYHIWMSLCSCPRPNSFTHTQRLSVSLLLLSGYACVNTVIISKMNDRLPFELGLVDLSAVSLTTGVLSVAAALPAAALTSFLFRLRKLKPMGSVVQHTEGRRTEKDPSGDAHSLHDSAFEPQLYWNSLQQWAQETWTNKYQGTEMLPVSTTILENKSTERKNVDGAPWEKELAILSGNSRFPGSQRALFSGTRDGSLAIQKDEEHRGKFLTDCSYEEDHHQRAVRPAEHMDSVEGRAPRPLSQWSHYLAWSLCLLLSLFCLVLSAVLGLRFNSSKVLLWMHSLFFSLMFCFFLIQPAVIITAAVIVSFWHRKRSDFHSFSSVRELEKDTANLWSHNGAKQAAEQVGTSAFPQGRGSYLEKLLGDRRRARYLRLVRPPTAAELRKTCAKKRRETLLHITLREVSLCGCMLLLMLCISYGTSFTDHSHLNKAVRKWFIRGDDAFMSIQKHEHWWKWAQSRLLGLLYKNASTTTESHILIGEPILWKTEMSDSFHSQVLVSTATPPKTCGHLDCYLGPSTTVGLGHTKSDAASKLRLLHSEGWLCRQTVSVQFTLLSPGANLFTSVTVLSEQSPAGVLLPSVEIRSARVYHTPAAWDYVVMVCQLLFLVLSLLQFWDHVYAIGQQGLTGYWRTPFNCLEVSLLTVSLLHYVYYIYHSVIILEVVELLQRHNYRGHVDVSLLATVEQNIRTLRGITVLLLTTKAVTVLRVIGTSSSSATLLPQSLSSLFWPTILGLVLMVALSCVGSLLFVHRSWAFSSLPRSLQTLLCSCWGFRTPRGLRLPGCHVLYRGVLCLSSLLWTAVVMGLVSSLVKRAKRSKNRGNVFTVAELADYIGRALFELIGKRRRAWHENPVDGKTYYFEEFESLVDELLFRLDAFSDSLHRTLPPKAHHHREEDSPVVPQGPSNMDTQAHPSGNRTVSGHGEIAASPHLLRSRLEPDILQRGQRGDDSSSDDAVQWQASLRSETVAKENTKGRNVKAQNYHSTSRVSAWTKDVPEKQVNKRTKTNDSSCLIKTQATCVELMVEVLVHQEPRSVEPGQQEGSY</sequence>
<evidence type="ECO:0000256" key="1">
    <source>
        <dbReference type="ARBA" id="ARBA00004138"/>
    </source>
</evidence>
<evidence type="ECO:0000259" key="18">
    <source>
        <dbReference type="PROSITE" id="PS51111"/>
    </source>
</evidence>
<keyword evidence="10" id="KW-1015">Disulfide bond</keyword>
<dbReference type="InterPro" id="IPR013122">
    <property type="entry name" value="PKD1_2_channel"/>
</dbReference>
<evidence type="ECO:0000256" key="11">
    <source>
        <dbReference type="ARBA" id="ARBA00023273"/>
    </source>
</evidence>
<name>A0AAQ4P3R6_GASAC</name>
<dbReference type="InterPro" id="IPR046791">
    <property type="entry name" value="Polycystin_dom"/>
</dbReference>
<feature type="compositionally biased region" description="Basic and acidic residues" evidence="13">
    <location>
        <begin position="1014"/>
        <end position="1025"/>
    </location>
</feature>
<evidence type="ECO:0000256" key="9">
    <source>
        <dbReference type="ARBA" id="ARBA00023136"/>
    </source>
</evidence>
<keyword evidence="8" id="KW-0969">Cilium</keyword>
<dbReference type="CDD" id="cd00146">
    <property type="entry name" value="PKD"/>
    <property type="match status" value="1"/>
</dbReference>
<evidence type="ECO:0000256" key="14">
    <source>
        <dbReference type="SAM" id="Phobius"/>
    </source>
</evidence>
<comment type="caution">
    <text evidence="12">Lacks conserved residue(s) required for the propagation of feature annotation.</text>
</comment>
<feature type="domain" description="PLAT" evidence="16">
    <location>
        <begin position="1768"/>
        <end position="1889"/>
    </location>
</feature>
<dbReference type="SMART" id="SM00089">
    <property type="entry name" value="PKD"/>
    <property type="match status" value="2"/>
</dbReference>
<keyword evidence="11" id="KW-0966">Cell projection</keyword>
<dbReference type="GeneTree" id="ENSGT00940000162104"/>
<dbReference type="InterPro" id="IPR014010">
    <property type="entry name" value="REJ_dom"/>
</dbReference>
<proteinExistence type="inferred from homology"/>
<keyword evidence="6" id="KW-0677">Repeat</keyword>
<dbReference type="GO" id="GO:0006816">
    <property type="term" value="P:calcium ion transport"/>
    <property type="evidence" value="ECO:0007669"/>
    <property type="project" value="TreeGrafter"/>
</dbReference>
<feature type="transmembrane region" description="Helical" evidence="14">
    <location>
        <begin position="1723"/>
        <end position="1743"/>
    </location>
</feature>
<protein>
    <recommendedName>
        <fullName evidence="21">Polycystic kidney disease 1b</fullName>
    </recommendedName>
</protein>
<keyword evidence="20" id="KW-1185">Reference proteome</keyword>
<feature type="compositionally biased region" description="Basic and acidic residues" evidence="13">
    <location>
        <begin position="1373"/>
        <end position="1389"/>
    </location>
</feature>
<dbReference type="InterPro" id="IPR013783">
    <property type="entry name" value="Ig-like_fold"/>
</dbReference>
<feature type="region of interest" description="Disordered" evidence="13">
    <location>
        <begin position="2004"/>
        <end position="2023"/>
    </location>
</feature>
<feature type="transmembrane region" description="Helical" evidence="14">
    <location>
        <begin position="2157"/>
        <end position="2181"/>
    </location>
</feature>
<dbReference type="GO" id="GO:0005886">
    <property type="term" value="C:plasma membrane"/>
    <property type="evidence" value="ECO:0007669"/>
    <property type="project" value="UniProtKB-SubCell"/>
</dbReference>
<evidence type="ECO:0000313" key="19">
    <source>
        <dbReference type="Ensembl" id="ENSGACP00000032281.1"/>
    </source>
</evidence>
<dbReference type="InterPro" id="IPR057244">
    <property type="entry name" value="GAIN_B"/>
</dbReference>
<feature type="domain" description="REJ" evidence="18">
    <location>
        <begin position="581"/>
        <end position="1183"/>
    </location>
</feature>
<reference evidence="19 20" key="1">
    <citation type="journal article" date="2021" name="G3 (Bethesda)">
        <title>Improved contiguity of the threespine stickleback genome using long-read sequencing.</title>
        <authorList>
            <person name="Nath S."/>
            <person name="Shaw D.E."/>
            <person name="White M.A."/>
        </authorList>
    </citation>
    <scope>NUCLEOTIDE SEQUENCE [LARGE SCALE GENOMIC DNA]</scope>
    <source>
        <strain evidence="19 20">Lake Benthic</strain>
    </source>
</reference>
<dbReference type="Pfam" id="PF08016">
    <property type="entry name" value="PKD_channel"/>
    <property type="match status" value="1"/>
</dbReference>
<evidence type="ECO:0000256" key="4">
    <source>
        <dbReference type="ARBA" id="ARBA00022475"/>
    </source>
</evidence>
<dbReference type="InterPro" id="IPR002859">
    <property type="entry name" value="PKD/REJ-like"/>
</dbReference>
<dbReference type="Pfam" id="PF02010">
    <property type="entry name" value="REJ"/>
    <property type="match status" value="2"/>
</dbReference>
<organism evidence="19 20">
    <name type="scientific">Gasterosteus aculeatus aculeatus</name>
    <name type="common">three-spined stickleback</name>
    <dbReference type="NCBI Taxonomy" id="481459"/>
    <lineage>
        <taxon>Eukaryota</taxon>
        <taxon>Metazoa</taxon>
        <taxon>Chordata</taxon>
        <taxon>Craniata</taxon>
        <taxon>Vertebrata</taxon>
        <taxon>Euteleostomi</taxon>
        <taxon>Actinopterygii</taxon>
        <taxon>Neopterygii</taxon>
        <taxon>Teleostei</taxon>
        <taxon>Neoteleostei</taxon>
        <taxon>Acanthomorphata</taxon>
        <taxon>Eupercaria</taxon>
        <taxon>Perciformes</taxon>
        <taxon>Cottioidei</taxon>
        <taxon>Gasterosteales</taxon>
        <taxon>Gasterosteidae</taxon>
        <taxon>Gasterosteus</taxon>
    </lineage>
</organism>
<dbReference type="PANTHER" id="PTHR46730">
    <property type="entry name" value="POLYCYSTIN-1"/>
    <property type="match status" value="1"/>
</dbReference>
<dbReference type="InterPro" id="IPR022409">
    <property type="entry name" value="PKD/Chitinase_dom"/>
</dbReference>
<dbReference type="SUPFAM" id="SSF49299">
    <property type="entry name" value="PKD domain"/>
    <property type="match status" value="2"/>
</dbReference>
<feature type="domain" description="GAIN-B" evidence="17">
    <location>
        <begin position="1556"/>
        <end position="1707"/>
    </location>
</feature>
<feature type="compositionally biased region" description="Polar residues" evidence="13">
    <location>
        <begin position="2810"/>
        <end position="2826"/>
    </location>
</feature>
<feature type="transmembrane region" description="Helical" evidence="14">
    <location>
        <begin position="1933"/>
        <end position="1952"/>
    </location>
</feature>
<dbReference type="SUPFAM" id="SSF49723">
    <property type="entry name" value="Lipase/lipooxygenase domain (PLAT/LH2 domain)"/>
    <property type="match status" value="1"/>
</dbReference>
<evidence type="ECO:0000313" key="20">
    <source>
        <dbReference type="Proteomes" id="UP000007635"/>
    </source>
</evidence>
<dbReference type="GO" id="GO:0005261">
    <property type="term" value="F:monoatomic cation channel activity"/>
    <property type="evidence" value="ECO:0007669"/>
    <property type="project" value="TreeGrafter"/>
</dbReference>
<evidence type="ECO:0000256" key="8">
    <source>
        <dbReference type="ARBA" id="ARBA00023069"/>
    </source>
</evidence>
<dbReference type="InterPro" id="IPR035986">
    <property type="entry name" value="PKD_dom_sf"/>
</dbReference>
<dbReference type="GO" id="GO:0005929">
    <property type="term" value="C:cilium"/>
    <property type="evidence" value="ECO:0007669"/>
    <property type="project" value="UniProtKB-SubCell"/>
</dbReference>
<keyword evidence="4" id="KW-1003">Cell membrane</keyword>
<keyword evidence="9 14" id="KW-0472">Membrane</keyword>
<dbReference type="Gene3D" id="2.60.60.20">
    <property type="entry name" value="PLAT/LH2 domain"/>
    <property type="match status" value="1"/>
</dbReference>